<organism evidence="1 2">
    <name type="scientific">Tritonibacter mobilis F1926</name>
    <dbReference type="NCBI Taxonomy" id="1265309"/>
    <lineage>
        <taxon>Bacteria</taxon>
        <taxon>Pseudomonadati</taxon>
        <taxon>Pseudomonadota</taxon>
        <taxon>Alphaproteobacteria</taxon>
        <taxon>Rhodobacterales</taxon>
        <taxon>Paracoccaceae</taxon>
        <taxon>Tritonibacter</taxon>
    </lineage>
</organism>
<protein>
    <submittedName>
        <fullName evidence="1">Uncharacterized protein</fullName>
    </submittedName>
</protein>
<dbReference type="STRING" id="1265309.K529_004025"/>
<evidence type="ECO:0000313" key="2">
    <source>
        <dbReference type="Proteomes" id="UP000013243"/>
    </source>
</evidence>
<sequence length="98" mass="10337">MPNFRKPFQPGAILHEVIVGAFRSAGTSFEVWCKENGVHPSTARTATYGQSGGAQGRALLKRIISAAGEDLVTAGYSKRMIAEASHLSEATDDAKASS</sequence>
<dbReference type="OrthoDB" id="7875288at2"/>
<dbReference type="Proteomes" id="UP000013243">
    <property type="component" value="Chromosome"/>
</dbReference>
<gene>
    <name evidence="1" type="ORF">K529_004025</name>
</gene>
<dbReference type="EMBL" id="CP015230">
    <property type="protein sequence ID" value="ANP39925.1"/>
    <property type="molecule type" value="Genomic_DNA"/>
</dbReference>
<name>A0A1B1A015_9RHOB</name>
<proteinExistence type="predicted"/>
<dbReference type="RefSeq" id="WP_005615279.1">
    <property type="nucleotide sequence ID" value="NZ_CP015230.1"/>
</dbReference>
<reference evidence="1 2" key="1">
    <citation type="journal article" date="2016" name="ISME J.">
        <title>Global occurrence and heterogeneity of the Roseobacter-clade species Ruegeria mobilis.</title>
        <authorList>
            <person name="Sonnenschein E."/>
            <person name="Gram L."/>
        </authorList>
    </citation>
    <scope>NUCLEOTIDE SEQUENCE [LARGE SCALE GENOMIC DNA]</scope>
    <source>
        <strain evidence="1 2">F1926</strain>
    </source>
</reference>
<dbReference type="AlphaFoldDB" id="A0A1B1A015"/>
<dbReference type="KEGG" id="rmb:K529_004025"/>
<evidence type="ECO:0000313" key="1">
    <source>
        <dbReference type="EMBL" id="ANP39925.1"/>
    </source>
</evidence>
<accession>A0A1B1A015</accession>
<dbReference type="GeneID" id="28248971"/>